<evidence type="ECO:0000313" key="4">
    <source>
        <dbReference type="EMBL" id="TDA21800.1"/>
    </source>
</evidence>
<evidence type="ECO:0000313" key="5">
    <source>
        <dbReference type="Proteomes" id="UP000295710"/>
    </source>
</evidence>
<dbReference type="Gene3D" id="1.10.357.10">
    <property type="entry name" value="Tetracycline Repressor, domain 2"/>
    <property type="match status" value="1"/>
</dbReference>
<dbReference type="InterPro" id="IPR001647">
    <property type="entry name" value="HTH_TetR"/>
</dbReference>
<organism evidence="4 5">
    <name type="scientific">Extibacter muris</name>
    <dbReference type="NCBI Taxonomy" id="1796622"/>
    <lineage>
        <taxon>Bacteria</taxon>
        <taxon>Bacillati</taxon>
        <taxon>Bacillota</taxon>
        <taxon>Clostridia</taxon>
        <taxon>Lachnospirales</taxon>
        <taxon>Lachnospiraceae</taxon>
        <taxon>Extibacter</taxon>
    </lineage>
</organism>
<dbReference type="PROSITE" id="PS50977">
    <property type="entry name" value="HTH_TETR_2"/>
    <property type="match status" value="1"/>
</dbReference>
<comment type="caution">
    <text evidence="4">The sequence shown here is derived from an EMBL/GenBank/DDBJ whole genome shotgun (WGS) entry which is preliminary data.</text>
</comment>
<proteinExistence type="predicted"/>
<dbReference type="AlphaFoldDB" id="A0A4V2WSI8"/>
<dbReference type="PANTHER" id="PTHR43479">
    <property type="entry name" value="ACREF/ENVCD OPERON REPRESSOR-RELATED"/>
    <property type="match status" value="1"/>
</dbReference>
<reference evidence="4 5" key="1">
    <citation type="journal article" date="2016" name="Nat. Microbiol.">
        <title>The Mouse Intestinal Bacterial Collection (miBC) provides host-specific insight into cultured diversity and functional potential of the gut microbiota.</title>
        <authorList>
            <person name="Lagkouvardos I."/>
            <person name="Pukall R."/>
            <person name="Abt B."/>
            <person name="Foesel B.U."/>
            <person name="Meier-Kolthoff J.P."/>
            <person name="Kumar N."/>
            <person name="Bresciani A."/>
            <person name="Martinez I."/>
            <person name="Just S."/>
            <person name="Ziegler C."/>
            <person name="Brugiroux S."/>
            <person name="Garzetti D."/>
            <person name="Wenning M."/>
            <person name="Bui T.P."/>
            <person name="Wang J."/>
            <person name="Hugenholtz F."/>
            <person name="Plugge C.M."/>
            <person name="Peterson D.A."/>
            <person name="Hornef M.W."/>
            <person name="Baines J.F."/>
            <person name="Smidt H."/>
            <person name="Walter J."/>
            <person name="Kristiansen K."/>
            <person name="Nielsen H.B."/>
            <person name="Haller D."/>
            <person name="Overmann J."/>
            <person name="Stecher B."/>
            <person name="Clavel T."/>
        </authorList>
    </citation>
    <scope>NUCLEOTIDE SEQUENCE [LARGE SCALE GENOMIC DNA]</scope>
    <source>
        <strain evidence="4 5">DSM 28560</strain>
    </source>
</reference>
<dbReference type="InterPro" id="IPR050624">
    <property type="entry name" value="HTH-type_Tx_Regulator"/>
</dbReference>
<keyword evidence="1 2" id="KW-0238">DNA-binding</keyword>
<gene>
    <name evidence="4" type="ORF">E1963_08510</name>
</gene>
<sequence>MQVKKEEIRQTIIDVATNEFMRMGYENVSMRVIAYKANTTIGNIYHYFKNKEVLLQTILIPVFDNIENLMKQHFENEIKCPLTQKEALYYAEHLEEFFDKSELRGFLDKRIVIILKLESSSLLERKEKFIEELQEHLQQHIRMKDDAHYSKIVIDVLADCLKHVLIEHDNINDAKAEFIKLFRLFCTGFIGQMK</sequence>
<protein>
    <submittedName>
        <fullName evidence="4">TetR/AcrR family transcriptional regulator</fullName>
    </submittedName>
</protein>
<dbReference type="Pfam" id="PF00440">
    <property type="entry name" value="TetR_N"/>
    <property type="match status" value="1"/>
</dbReference>
<feature type="DNA-binding region" description="H-T-H motif" evidence="2">
    <location>
        <begin position="29"/>
        <end position="48"/>
    </location>
</feature>
<dbReference type="GO" id="GO:0003677">
    <property type="term" value="F:DNA binding"/>
    <property type="evidence" value="ECO:0007669"/>
    <property type="project" value="UniProtKB-UniRule"/>
</dbReference>
<dbReference type="InterPro" id="IPR009057">
    <property type="entry name" value="Homeodomain-like_sf"/>
</dbReference>
<feature type="domain" description="HTH tetR-type" evidence="3">
    <location>
        <begin position="6"/>
        <end position="66"/>
    </location>
</feature>
<dbReference type="PANTHER" id="PTHR43479:SF11">
    <property type="entry name" value="ACREF_ENVCD OPERON REPRESSOR-RELATED"/>
    <property type="match status" value="1"/>
</dbReference>
<dbReference type="PRINTS" id="PR00455">
    <property type="entry name" value="HTHTETR"/>
</dbReference>
<accession>A0A4V2WSI8</accession>
<keyword evidence="5" id="KW-1185">Reference proteome</keyword>
<name>A0A4V2WSI8_9FIRM</name>
<evidence type="ECO:0000259" key="3">
    <source>
        <dbReference type="PROSITE" id="PS50977"/>
    </source>
</evidence>
<dbReference type="RefSeq" id="WP_132277130.1">
    <property type="nucleotide sequence ID" value="NZ_JAOBST010000007.1"/>
</dbReference>
<evidence type="ECO:0000256" key="1">
    <source>
        <dbReference type="ARBA" id="ARBA00023125"/>
    </source>
</evidence>
<dbReference type="EMBL" id="SMMX01000006">
    <property type="protein sequence ID" value="TDA21800.1"/>
    <property type="molecule type" value="Genomic_DNA"/>
</dbReference>
<dbReference type="SUPFAM" id="SSF46689">
    <property type="entry name" value="Homeodomain-like"/>
    <property type="match status" value="1"/>
</dbReference>
<evidence type="ECO:0000256" key="2">
    <source>
        <dbReference type="PROSITE-ProRule" id="PRU00335"/>
    </source>
</evidence>
<dbReference type="Proteomes" id="UP000295710">
    <property type="component" value="Unassembled WGS sequence"/>
</dbReference>